<evidence type="ECO:0000313" key="9">
    <source>
        <dbReference type="Proteomes" id="UP000494256"/>
    </source>
</evidence>
<feature type="signal peptide" evidence="7">
    <location>
        <begin position="1"/>
        <end position="16"/>
    </location>
</feature>
<dbReference type="InterPro" id="IPR029058">
    <property type="entry name" value="AB_hydrolase_fold"/>
</dbReference>
<evidence type="ECO:0000256" key="1">
    <source>
        <dbReference type="ARBA" id="ARBA00009431"/>
    </source>
</evidence>
<dbReference type="EC" id="3.4.16.-" evidence="7"/>
<accession>A0A8S0ZDP3</accession>
<feature type="chain" id="PRO_5035961205" description="Carboxypeptidase" evidence="7">
    <location>
        <begin position="17"/>
        <end position="560"/>
    </location>
</feature>
<dbReference type="GO" id="GO:0006508">
    <property type="term" value="P:proteolysis"/>
    <property type="evidence" value="ECO:0007669"/>
    <property type="project" value="UniProtKB-KW"/>
</dbReference>
<keyword evidence="6" id="KW-0325">Glycoprotein</keyword>
<dbReference type="OrthoDB" id="274622at2759"/>
<dbReference type="Proteomes" id="UP000494256">
    <property type="component" value="Unassembled WGS sequence"/>
</dbReference>
<organism evidence="8 9">
    <name type="scientific">Arctia plantaginis</name>
    <name type="common">Wood tiger moth</name>
    <name type="synonym">Phalaena plantaginis</name>
    <dbReference type="NCBI Taxonomy" id="874455"/>
    <lineage>
        <taxon>Eukaryota</taxon>
        <taxon>Metazoa</taxon>
        <taxon>Ecdysozoa</taxon>
        <taxon>Arthropoda</taxon>
        <taxon>Hexapoda</taxon>
        <taxon>Insecta</taxon>
        <taxon>Pterygota</taxon>
        <taxon>Neoptera</taxon>
        <taxon>Endopterygota</taxon>
        <taxon>Lepidoptera</taxon>
        <taxon>Glossata</taxon>
        <taxon>Ditrysia</taxon>
        <taxon>Noctuoidea</taxon>
        <taxon>Erebidae</taxon>
        <taxon>Arctiinae</taxon>
        <taxon>Arctia</taxon>
    </lineage>
</organism>
<dbReference type="PANTHER" id="PTHR11802:SF472">
    <property type="entry name" value="SERINE CARBOXYPEPTIDASE CPVL-RELATED"/>
    <property type="match status" value="1"/>
</dbReference>
<dbReference type="PANTHER" id="PTHR11802">
    <property type="entry name" value="SERINE PROTEASE FAMILY S10 SERINE CARBOXYPEPTIDASE"/>
    <property type="match status" value="1"/>
</dbReference>
<gene>
    <name evidence="8" type="ORF">APLA_LOCUS4633</name>
</gene>
<dbReference type="InterPro" id="IPR018202">
    <property type="entry name" value="Ser_caboxypep_ser_AS"/>
</dbReference>
<dbReference type="SUPFAM" id="SSF53474">
    <property type="entry name" value="alpha/beta-Hydrolases"/>
    <property type="match status" value="1"/>
</dbReference>
<evidence type="ECO:0000256" key="5">
    <source>
        <dbReference type="ARBA" id="ARBA00022801"/>
    </source>
</evidence>
<dbReference type="PRINTS" id="PR00724">
    <property type="entry name" value="CRBOXYPTASEC"/>
</dbReference>
<keyword evidence="4 7" id="KW-0732">Signal</keyword>
<protein>
    <recommendedName>
        <fullName evidence="7">Carboxypeptidase</fullName>
        <ecNumber evidence="7">3.4.16.-</ecNumber>
    </recommendedName>
</protein>
<comment type="caution">
    <text evidence="8">The sequence shown here is derived from an EMBL/GenBank/DDBJ whole genome shotgun (WGS) entry which is preliminary data.</text>
</comment>
<evidence type="ECO:0000256" key="6">
    <source>
        <dbReference type="ARBA" id="ARBA00023180"/>
    </source>
</evidence>
<evidence type="ECO:0000256" key="3">
    <source>
        <dbReference type="ARBA" id="ARBA00022670"/>
    </source>
</evidence>
<evidence type="ECO:0000313" key="8">
    <source>
        <dbReference type="EMBL" id="CAB3230534.1"/>
    </source>
</evidence>
<dbReference type="GO" id="GO:0004185">
    <property type="term" value="F:serine-type carboxypeptidase activity"/>
    <property type="evidence" value="ECO:0007669"/>
    <property type="project" value="UniProtKB-UniRule"/>
</dbReference>
<dbReference type="AlphaFoldDB" id="A0A8S0ZDP3"/>
<keyword evidence="3 7" id="KW-0645">Protease</keyword>
<keyword evidence="5 7" id="KW-0378">Hydrolase</keyword>
<sequence length="560" mass="63888">MKYLFFFILCVISANGRLTIRNKDKVSNLILDIKPVSTVKTIVNDLIEKTNASDNLITLDLNKENVSNSSESKQPNCTTEKDVFNNLLNPNYNFTYVMDNLCKLNATNDESKIDNGTALMLSKYLKEGRTKEARTACKVDSEVFLGIKSYSGFFTVNETYNSNIFFWYFPVLNKPVSESPLIIWLQGGPGASSMTGLFDEIGPFTVLNSTLRRNPYTWLQNHSLIFIDNPVGTGYSFTDHEDGYITDMTGYTDHLYSTLKQFFQVFPELKTVPLFVAGESYAGKYVPALAMEIHKRNQNPENPSINLQGMIIGNAYVDPDMIAHLVWPFYYFGLLEKEQIKIVQPLVDSFHEDIKANRSVEAKQKWNSLITILLFLTHQRHAYNFLRDDLSVGKYISFLRSSKVKKAIHVGEIKFGFVNITVNSKLAPDFLSTTKPLFEQLLENYRVLAYCGQLDQMLPCVYTSENYRTWKWNGTEEFIKASRLPYIYNNVLAGYHKSGGHFTEVVFRGAGHMVPLDKPAPVQNLVARWTHDKSLSVRYGLLEGSFVQEFVKNNSMTVYL</sequence>
<dbReference type="Pfam" id="PF00450">
    <property type="entry name" value="Peptidase_S10"/>
    <property type="match status" value="1"/>
</dbReference>
<dbReference type="EMBL" id="CADEBD010000288">
    <property type="protein sequence ID" value="CAB3230534.1"/>
    <property type="molecule type" value="Genomic_DNA"/>
</dbReference>
<name>A0A8S0ZDP3_ARCPL</name>
<dbReference type="Gene3D" id="3.40.50.1820">
    <property type="entry name" value="alpha/beta hydrolase"/>
    <property type="match status" value="1"/>
</dbReference>
<proteinExistence type="inferred from homology"/>
<evidence type="ECO:0000256" key="2">
    <source>
        <dbReference type="ARBA" id="ARBA00022645"/>
    </source>
</evidence>
<reference evidence="8 9" key="1">
    <citation type="submission" date="2020-04" db="EMBL/GenBank/DDBJ databases">
        <authorList>
            <person name="Wallbank WR R."/>
            <person name="Pardo Diaz C."/>
            <person name="Kozak K."/>
            <person name="Martin S."/>
            <person name="Jiggins C."/>
            <person name="Moest M."/>
            <person name="Warren A I."/>
            <person name="Byers J.R.P. K."/>
            <person name="Montejo-Kovacevich G."/>
            <person name="Yen C E."/>
        </authorList>
    </citation>
    <scope>NUCLEOTIDE SEQUENCE [LARGE SCALE GENOMIC DNA]</scope>
</reference>
<evidence type="ECO:0000256" key="4">
    <source>
        <dbReference type="ARBA" id="ARBA00022729"/>
    </source>
</evidence>
<dbReference type="InterPro" id="IPR001563">
    <property type="entry name" value="Peptidase_S10"/>
</dbReference>
<comment type="similarity">
    <text evidence="1 7">Belongs to the peptidase S10 family.</text>
</comment>
<dbReference type="PROSITE" id="PS00131">
    <property type="entry name" value="CARBOXYPEPT_SER_SER"/>
    <property type="match status" value="1"/>
</dbReference>
<keyword evidence="2 7" id="KW-0121">Carboxypeptidase</keyword>
<evidence type="ECO:0000256" key="7">
    <source>
        <dbReference type="RuleBase" id="RU361156"/>
    </source>
</evidence>